<dbReference type="RefSeq" id="WP_141195927.1">
    <property type="nucleotide sequence ID" value="NZ_CP041186.1"/>
</dbReference>
<dbReference type="AlphaFoldDB" id="A0A4Y6PMH8"/>
<dbReference type="SUPFAM" id="SSF48452">
    <property type="entry name" value="TPR-like"/>
    <property type="match status" value="1"/>
</dbReference>
<proteinExistence type="predicted"/>
<protein>
    <recommendedName>
        <fullName evidence="3">Tetratricopeptide repeat protein</fullName>
    </recommendedName>
</protein>
<keyword evidence="2" id="KW-1185">Reference proteome</keyword>
<dbReference type="Gene3D" id="1.25.40.10">
    <property type="entry name" value="Tetratricopeptide repeat domain"/>
    <property type="match status" value="1"/>
</dbReference>
<gene>
    <name evidence="1" type="ORF">FIV42_01355</name>
</gene>
<name>A0A4Y6PMH8_PERCE</name>
<sequence length="107" mass="12636">MESLEEIEAALEDDPVDIETFKEGAVLLTQDGDWQAVEAYYIRQLRRINDLDEDEIKFHLWYQLGQIYEFRLDALEKAEQAYQVALATEPDNHEVEQRLIHVQNQLD</sequence>
<evidence type="ECO:0008006" key="3">
    <source>
        <dbReference type="Google" id="ProtNLM"/>
    </source>
</evidence>
<dbReference type="Proteomes" id="UP000315995">
    <property type="component" value="Chromosome"/>
</dbReference>
<reference evidence="1 2" key="1">
    <citation type="submission" date="2019-06" db="EMBL/GenBank/DDBJ databases">
        <title>Persicimonas caeni gen. nov., sp. nov., a predatory bacterium isolated from solar saltern.</title>
        <authorList>
            <person name="Wang S."/>
        </authorList>
    </citation>
    <scope>NUCLEOTIDE SEQUENCE [LARGE SCALE GENOMIC DNA]</scope>
    <source>
        <strain evidence="1 2">YN101</strain>
    </source>
</reference>
<accession>A0A5B8XYF8</accession>
<dbReference type="EMBL" id="CP041186">
    <property type="protein sequence ID" value="QDG49429.1"/>
    <property type="molecule type" value="Genomic_DNA"/>
</dbReference>
<evidence type="ECO:0000313" key="2">
    <source>
        <dbReference type="Proteomes" id="UP000315995"/>
    </source>
</evidence>
<accession>A0A4Y6PMH8</accession>
<dbReference type="InterPro" id="IPR011990">
    <property type="entry name" value="TPR-like_helical_dom_sf"/>
</dbReference>
<evidence type="ECO:0000313" key="1">
    <source>
        <dbReference type="EMBL" id="QDG49429.1"/>
    </source>
</evidence>
<organism evidence="1 2">
    <name type="scientific">Persicimonas caeni</name>
    <dbReference type="NCBI Taxonomy" id="2292766"/>
    <lineage>
        <taxon>Bacteria</taxon>
        <taxon>Deltaproteobacteria</taxon>
        <taxon>Bradymonadales</taxon>
        <taxon>Bradymonadaceae</taxon>
        <taxon>Persicimonas</taxon>
    </lineage>
</organism>